<keyword evidence="5" id="KW-1185">Reference proteome</keyword>
<dbReference type="Pfam" id="PF03406">
    <property type="entry name" value="Phage_fiber_2"/>
    <property type="match status" value="1"/>
</dbReference>
<gene>
    <name evidence="4" type="ORF">C5469_00845</name>
</gene>
<evidence type="ECO:0000259" key="3">
    <source>
        <dbReference type="Pfam" id="PF07484"/>
    </source>
</evidence>
<comment type="caution">
    <text evidence="4">The sequence shown here is derived from an EMBL/GenBank/DDBJ whole genome shotgun (WGS) entry which is preliminary data.</text>
</comment>
<dbReference type="SUPFAM" id="SSF88874">
    <property type="entry name" value="Receptor-binding domain of short tail fibre protein gp12"/>
    <property type="match status" value="1"/>
</dbReference>
<dbReference type="GO" id="GO:0046718">
    <property type="term" value="P:symbiont entry into host cell"/>
    <property type="evidence" value="ECO:0007669"/>
    <property type="project" value="InterPro"/>
</dbReference>
<dbReference type="InterPro" id="IPR011083">
    <property type="entry name" value="Phage_tail_collar_dom"/>
</dbReference>
<dbReference type="GO" id="GO:0019062">
    <property type="term" value="P:virion attachment to host cell"/>
    <property type="evidence" value="ECO:0007669"/>
    <property type="project" value="InterPro"/>
</dbReference>
<evidence type="ECO:0000256" key="2">
    <source>
        <dbReference type="ARBA" id="ARBA00022581"/>
    </source>
</evidence>
<dbReference type="PANTHER" id="PTHR35191:SF1">
    <property type="entry name" value="PROPHAGE SIDE TAIL FIBER PROTEIN HOMOLOG STFQ-RELATED"/>
    <property type="match status" value="1"/>
</dbReference>
<protein>
    <recommendedName>
        <fullName evidence="3">Phage tail collar domain-containing protein</fullName>
    </recommendedName>
</protein>
<keyword evidence="2" id="KW-0945">Host-virus interaction</keyword>
<organism evidence="4 5">
    <name type="scientific">Photorhabdus cinerea</name>
    <dbReference type="NCBI Taxonomy" id="471575"/>
    <lineage>
        <taxon>Bacteria</taxon>
        <taxon>Pseudomonadati</taxon>
        <taxon>Pseudomonadota</taxon>
        <taxon>Gammaproteobacteria</taxon>
        <taxon>Enterobacterales</taxon>
        <taxon>Morganellaceae</taxon>
        <taxon>Photorhabdus</taxon>
    </lineage>
</organism>
<dbReference type="EMBL" id="PUJW01000001">
    <property type="protein sequence ID" value="NHB90741.1"/>
    <property type="molecule type" value="Genomic_DNA"/>
</dbReference>
<dbReference type="InterPro" id="IPR051934">
    <property type="entry name" value="Phage_Tail_Fiber_Structural"/>
</dbReference>
<dbReference type="InterPro" id="IPR005068">
    <property type="entry name" value="Phage_lambda_Stf-r2"/>
</dbReference>
<proteinExistence type="predicted"/>
<evidence type="ECO:0000313" key="4">
    <source>
        <dbReference type="EMBL" id="NHB90741.1"/>
    </source>
</evidence>
<feature type="domain" description="Phage tail collar" evidence="3">
    <location>
        <begin position="147"/>
        <end position="194"/>
    </location>
</feature>
<accession>A0A7X5QAG0</accession>
<dbReference type="Pfam" id="PF07484">
    <property type="entry name" value="Collar"/>
    <property type="match status" value="1"/>
</dbReference>
<sequence length="279" mass="29790">MPPVSTPDNVFHDGDPTTGAFGTIVPALWLNNIQFAVRDLQQECKNILTSAGFAPDPRKQNQLADAISQLIKISVPAATVGRSGIVSLSNATNSNSETDAATSRAVKAAYDNANTRLEKSKNGADIPNKNEFVKNLGLAAGSALPVGVPIPWPLATPPAGWMKCNGATFTAAQYPELARVYPALRLPDLRGEFIRGWDDGRGVDAGRALLSLQRDLFKSHNHYILKSWASDRVDPSGGGYAVGADAGGYLTDIPISNEYTGGNETRPRNIAFNYIVRAV</sequence>
<evidence type="ECO:0000256" key="1">
    <source>
        <dbReference type="ARBA" id="ARBA00004328"/>
    </source>
</evidence>
<dbReference type="InterPro" id="IPR037053">
    <property type="entry name" value="Phage_tail_collar_dom_sf"/>
</dbReference>
<dbReference type="Proteomes" id="UP000591844">
    <property type="component" value="Unassembled WGS sequence"/>
</dbReference>
<reference evidence="4 5" key="1">
    <citation type="submission" date="2018-02" db="EMBL/GenBank/DDBJ databases">
        <authorList>
            <person name="Machado R.A."/>
        </authorList>
    </citation>
    <scope>NUCLEOTIDE SEQUENCE [LARGE SCALE GENOMIC DNA]</scope>
    <source>
        <strain evidence="4 5">DSM 19724</strain>
    </source>
</reference>
<dbReference type="AlphaFoldDB" id="A0A7X5QAG0"/>
<comment type="subcellular location">
    <subcellularLocation>
        <location evidence="1">Virion</location>
    </subcellularLocation>
</comment>
<dbReference type="Gene3D" id="3.90.1340.10">
    <property type="entry name" value="Phage tail collar domain"/>
    <property type="match status" value="1"/>
</dbReference>
<evidence type="ECO:0000313" key="5">
    <source>
        <dbReference type="Proteomes" id="UP000591844"/>
    </source>
</evidence>
<dbReference type="PANTHER" id="PTHR35191">
    <property type="entry name" value="PROPHAGE SIDE TAIL FIBER PROTEIN HOMOLOG STFQ-RELATED"/>
    <property type="match status" value="1"/>
</dbReference>
<name>A0A7X5QAG0_9GAMM</name>